<evidence type="ECO:0000256" key="4">
    <source>
        <dbReference type="ARBA" id="ARBA00022692"/>
    </source>
</evidence>
<evidence type="ECO:0000256" key="5">
    <source>
        <dbReference type="ARBA" id="ARBA00022741"/>
    </source>
</evidence>
<dbReference type="InterPro" id="IPR036640">
    <property type="entry name" value="ABC1_TM_sf"/>
</dbReference>
<feature type="transmembrane region" description="Helical" evidence="10">
    <location>
        <begin position="1170"/>
        <end position="1191"/>
    </location>
</feature>
<comment type="subcellular location">
    <subcellularLocation>
        <location evidence="1">Membrane</location>
        <topology evidence="1">Multi-pass membrane protein</topology>
    </subcellularLocation>
</comment>
<feature type="compositionally biased region" description="Polar residues" evidence="9">
    <location>
        <begin position="844"/>
        <end position="855"/>
    </location>
</feature>
<evidence type="ECO:0000313" key="13">
    <source>
        <dbReference type="EMBL" id="EJK57596.1"/>
    </source>
</evidence>
<organism evidence="13 14">
    <name type="scientific">Thalassiosira oceanica</name>
    <name type="common">Marine diatom</name>
    <dbReference type="NCBI Taxonomy" id="159749"/>
    <lineage>
        <taxon>Eukaryota</taxon>
        <taxon>Sar</taxon>
        <taxon>Stramenopiles</taxon>
        <taxon>Ochrophyta</taxon>
        <taxon>Bacillariophyta</taxon>
        <taxon>Coscinodiscophyceae</taxon>
        <taxon>Thalassiosirophycidae</taxon>
        <taxon>Thalassiosirales</taxon>
        <taxon>Thalassiosiraceae</taxon>
        <taxon>Thalassiosira</taxon>
    </lineage>
</organism>
<dbReference type="InterPro" id="IPR003593">
    <property type="entry name" value="AAA+_ATPase"/>
</dbReference>
<dbReference type="OrthoDB" id="6500128at2759"/>
<feature type="transmembrane region" description="Helical" evidence="10">
    <location>
        <begin position="138"/>
        <end position="162"/>
    </location>
</feature>
<proteinExistence type="inferred from homology"/>
<keyword evidence="4 10" id="KW-0812">Transmembrane</keyword>
<dbReference type="InterPro" id="IPR027417">
    <property type="entry name" value="P-loop_NTPase"/>
</dbReference>
<keyword evidence="5" id="KW-0547">Nucleotide-binding</keyword>
<keyword evidence="6" id="KW-0067">ATP-binding</keyword>
<feature type="region of interest" description="Disordered" evidence="9">
    <location>
        <begin position="1"/>
        <end position="54"/>
    </location>
</feature>
<evidence type="ECO:0000256" key="1">
    <source>
        <dbReference type="ARBA" id="ARBA00004141"/>
    </source>
</evidence>
<dbReference type="PROSITE" id="PS00211">
    <property type="entry name" value="ABC_TRANSPORTER_1"/>
    <property type="match status" value="1"/>
</dbReference>
<dbReference type="Proteomes" id="UP000266841">
    <property type="component" value="Unassembled WGS sequence"/>
</dbReference>
<comment type="similarity">
    <text evidence="2">Belongs to the ABC transporter superfamily. ABCB family. Multidrug resistance exporter (TC 3.A.1.201) subfamily.</text>
</comment>
<evidence type="ECO:0000256" key="2">
    <source>
        <dbReference type="ARBA" id="ARBA00007577"/>
    </source>
</evidence>
<dbReference type="Gene3D" id="1.20.1560.10">
    <property type="entry name" value="ABC transporter type 1, transmembrane domain"/>
    <property type="match status" value="2"/>
</dbReference>
<evidence type="ECO:0000256" key="6">
    <source>
        <dbReference type="ARBA" id="ARBA00022840"/>
    </source>
</evidence>
<dbReference type="SUPFAM" id="SSF52540">
    <property type="entry name" value="P-loop containing nucleoside triphosphate hydrolases"/>
    <property type="match status" value="2"/>
</dbReference>
<evidence type="ECO:0000256" key="9">
    <source>
        <dbReference type="SAM" id="MobiDB-lite"/>
    </source>
</evidence>
<feature type="transmembrane region" description="Helical" evidence="10">
    <location>
        <begin position="908"/>
        <end position="940"/>
    </location>
</feature>
<evidence type="ECO:0000256" key="3">
    <source>
        <dbReference type="ARBA" id="ARBA00022448"/>
    </source>
</evidence>
<dbReference type="Pfam" id="PF00005">
    <property type="entry name" value="ABC_tran"/>
    <property type="match status" value="1"/>
</dbReference>
<dbReference type="InterPro" id="IPR017871">
    <property type="entry name" value="ABC_transporter-like_CS"/>
</dbReference>
<dbReference type="PANTHER" id="PTHR43394">
    <property type="entry name" value="ATP-DEPENDENT PERMEASE MDL1, MITOCHONDRIAL"/>
    <property type="match status" value="1"/>
</dbReference>
<dbReference type="PANTHER" id="PTHR43394:SF27">
    <property type="entry name" value="ATP-DEPENDENT TRANSLOCASE ABCB1-LIKE"/>
    <property type="match status" value="1"/>
</dbReference>
<keyword evidence="3" id="KW-0813">Transport</keyword>
<feature type="transmembrane region" description="Helical" evidence="10">
    <location>
        <begin position="952"/>
        <end position="975"/>
    </location>
</feature>
<dbReference type="GO" id="GO:0090374">
    <property type="term" value="P:oligopeptide export from mitochondrion"/>
    <property type="evidence" value="ECO:0007669"/>
    <property type="project" value="TreeGrafter"/>
</dbReference>
<dbReference type="CDD" id="cd18578">
    <property type="entry name" value="ABC_6TM_Pgp_ABCB1_D2_like"/>
    <property type="match status" value="1"/>
</dbReference>
<feature type="compositionally biased region" description="Low complexity" evidence="9">
    <location>
        <begin position="72"/>
        <end position="84"/>
    </location>
</feature>
<dbReference type="GO" id="GO:0015421">
    <property type="term" value="F:ABC-type oligopeptide transporter activity"/>
    <property type="evidence" value="ECO:0007669"/>
    <property type="project" value="TreeGrafter"/>
</dbReference>
<reference evidence="13 14" key="1">
    <citation type="journal article" date="2012" name="Genome Biol.">
        <title>Genome and low-iron response of an oceanic diatom adapted to chronic iron limitation.</title>
        <authorList>
            <person name="Lommer M."/>
            <person name="Specht M."/>
            <person name="Roy A.S."/>
            <person name="Kraemer L."/>
            <person name="Andreson R."/>
            <person name="Gutowska M.A."/>
            <person name="Wolf J."/>
            <person name="Bergner S.V."/>
            <person name="Schilhabel M.B."/>
            <person name="Klostermeier U.C."/>
            <person name="Beiko R.G."/>
            <person name="Rosenstiel P."/>
            <person name="Hippler M."/>
            <person name="Laroche J."/>
        </authorList>
    </citation>
    <scope>NUCLEOTIDE SEQUENCE [LARGE SCALE GENOMIC DNA]</scope>
    <source>
        <strain evidence="13 14">CCMP1005</strain>
    </source>
</reference>
<dbReference type="Gene3D" id="3.40.50.300">
    <property type="entry name" value="P-loop containing nucleotide triphosphate hydrolases"/>
    <property type="match status" value="2"/>
</dbReference>
<evidence type="ECO:0000259" key="11">
    <source>
        <dbReference type="PROSITE" id="PS50893"/>
    </source>
</evidence>
<feature type="domain" description="ABC transmembrane type-1" evidence="12">
    <location>
        <begin position="143"/>
        <end position="395"/>
    </location>
</feature>
<gene>
    <name evidence="13" type="ORF">THAOC_22342</name>
</gene>
<dbReference type="GO" id="GO:0016887">
    <property type="term" value="F:ATP hydrolysis activity"/>
    <property type="evidence" value="ECO:0007669"/>
    <property type="project" value="InterPro"/>
</dbReference>
<dbReference type="PROSITE" id="PS50893">
    <property type="entry name" value="ABC_TRANSPORTER_2"/>
    <property type="match status" value="1"/>
</dbReference>
<evidence type="ECO:0000256" key="8">
    <source>
        <dbReference type="ARBA" id="ARBA00023136"/>
    </source>
</evidence>
<feature type="transmembrane region" description="Helical" evidence="10">
    <location>
        <begin position="365"/>
        <end position="386"/>
    </location>
</feature>
<dbReference type="EMBL" id="AGNL01027746">
    <property type="protein sequence ID" value="EJK57596.1"/>
    <property type="molecule type" value="Genomic_DNA"/>
</dbReference>
<evidence type="ECO:0000313" key="14">
    <source>
        <dbReference type="Proteomes" id="UP000266841"/>
    </source>
</evidence>
<feature type="transmembrane region" description="Helical" evidence="10">
    <location>
        <begin position="1031"/>
        <end position="1051"/>
    </location>
</feature>
<feature type="compositionally biased region" description="Basic and acidic residues" evidence="9">
    <location>
        <begin position="86"/>
        <end position="110"/>
    </location>
</feature>
<feature type="compositionally biased region" description="Basic and acidic residues" evidence="9">
    <location>
        <begin position="24"/>
        <end position="38"/>
    </location>
</feature>
<dbReference type="GO" id="GO:0005743">
    <property type="term" value="C:mitochondrial inner membrane"/>
    <property type="evidence" value="ECO:0007669"/>
    <property type="project" value="TreeGrafter"/>
</dbReference>
<feature type="domain" description="ABC transmembrane type-1" evidence="12">
    <location>
        <begin position="913"/>
        <end position="1194"/>
    </location>
</feature>
<evidence type="ECO:0000259" key="12">
    <source>
        <dbReference type="PROSITE" id="PS50929"/>
    </source>
</evidence>
<dbReference type="SMART" id="SM00382">
    <property type="entry name" value="AAA"/>
    <property type="match status" value="1"/>
</dbReference>
<dbReference type="PROSITE" id="PS50929">
    <property type="entry name" value="ABC_TM1F"/>
    <property type="match status" value="2"/>
</dbReference>
<sequence>MGPVSWEGWAGGRYESAPGRKANSQRERSSHWRRRRDEIEEGEEHNNNNQLAAMGGVGESIVSFEGRSAVKTSAASKASDASASRRWVEEKKSIADAEAKKKKDGSKGAGDDDEDDRYADAKPVPFLSLFRHGTSQDLLIMSVGVVLQSVVGLGFPAMNLVFGEMLDNLAAPSGSVLDSTMGAIKIMAALAGIFGVAAFAGMSFIPYGAARITNRVRNVYISAVLGQEMAFFDESKPGEVVAALAEYTMDLEEGISIKLGEALQATLGGLGGFVVALYFSWQITLMCLVAVPVMGFSFYLILQSGAGNDGVLGKEAYEAAANVADETLSSMPTVASFGGECKAAERYESHLGKAEEAAIRQSKTLGLGTGVLWGSFFGMMAIGMWWGGRLITQSQEQALIDNPIPSDFYTSDTYAVNRLVADQYCYYTPPGSFGSGRTVAYTGDAYEACVCNYIPWSTVIVNAPGAVDVQCGCSKGEFSIASDCITVGRTIAVFFSVMIAGFLLGMIPPAFKAISKARLAAFKLYQIIDRKPAIDSSSGEGKKVTTMEGRISIENLHFQYPAGSTKTFEDINLEIAAGETVALVGESGSGKSTIARLVSRFYDPQEGRLCIDGVDVRDLDVRSMRDHIGIVSQEPLLFDDTIAENIARGKAGPEPATREEVEAAARAANAYDFVQAFPDKFDTKVGARGGKLSGGQKQRIAIARALIRKPSVLILDEATSALDNESEKVVQSAIDNLVGKGGTGGGITTIIIAHRLSTVKNADRIVVLGARDGTTSTANGSTIVEMGSHSELMAKENGLYKALVGGAGHDDQHQASTTTASDTAVIGSSVGDFPTSAATKDSSYARQFSASTNPSDAPDQKMEGEGVDYDTESTSTTDKKKDSDKQIEADFKKVDKARLKTYSAPEQFYFACGLVACFFTGLAWPICGVLFALMMSAMMIVDFEVAQMWTEWIAIAFAVLAVADVVAQYFQTYLFEVIGERMTRRIRTDYFRALLRQDIAWFDDPKNALGVLTSRLAVDVKLIRLTVGQGTGSTVSSMTALLAGLIIGLVAAWQFSLAFLATMPLLALSEAINWALMSGGDSVSKKVSGLWCAYCVIREVQSFSLEPVVTTEISVRLQEQILVVAKKAAFLRGVSAGSVQIIQLGVYALAFYIGAKLLDEGILDYESFNLVLWSMAFGASGMGIAANWVAAAAKGKAAAVRVFELFDRRPPIDSQPWNEDGSPSDIVVPEDSGKRGEIEFKNVKFAYPTRKTARVFDGMSLKIPAGQTAALIGSSGSGKRFYDPVAAVVDRGENNGSDQIEIVIGDKPPNLDDSNGVVLVDGIDIRTMDVKYLRSQIALVG</sequence>
<dbReference type="eggNOG" id="KOG0055">
    <property type="taxonomic scope" value="Eukaryota"/>
</dbReference>
<dbReference type="GO" id="GO:0005524">
    <property type="term" value="F:ATP binding"/>
    <property type="evidence" value="ECO:0007669"/>
    <property type="project" value="UniProtKB-KW"/>
</dbReference>
<feature type="transmembrane region" description="Helical" evidence="10">
    <location>
        <begin position="283"/>
        <end position="302"/>
    </location>
</feature>
<dbReference type="FunFam" id="3.40.50.300:FF:000836">
    <property type="entry name" value="ABC transporter B family member 25"/>
    <property type="match status" value="1"/>
</dbReference>
<feature type="transmembrane region" description="Helical" evidence="10">
    <location>
        <begin position="1129"/>
        <end position="1150"/>
    </location>
</feature>
<evidence type="ECO:0000256" key="7">
    <source>
        <dbReference type="ARBA" id="ARBA00022989"/>
    </source>
</evidence>
<keyword evidence="14" id="KW-1185">Reference proteome</keyword>
<comment type="caution">
    <text evidence="13">The sequence shown here is derived from an EMBL/GenBank/DDBJ whole genome shotgun (WGS) entry which is preliminary data.</text>
</comment>
<dbReference type="InterPro" id="IPR003439">
    <property type="entry name" value="ABC_transporter-like_ATP-bd"/>
</dbReference>
<feature type="region of interest" description="Disordered" evidence="9">
    <location>
        <begin position="844"/>
        <end position="884"/>
    </location>
</feature>
<feature type="region of interest" description="Disordered" evidence="9">
    <location>
        <begin position="72"/>
        <end position="117"/>
    </location>
</feature>
<feature type="non-terminal residue" evidence="13">
    <location>
        <position position="1341"/>
    </location>
</feature>
<protein>
    <submittedName>
        <fullName evidence="13">Uncharacterized protein</fullName>
    </submittedName>
</protein>
<keyword evidence="8 10" id="KW-0472">Membrane</keyword>
<dbReference type="CDD" id="cd18577">
    <property type="entry name" value="ABC_6TM_Pgp_ABCB1_D1_like"/>
    <property type="match status" value="1"/>
</dbReference>
<accession>K0S9K4</accession>
<feature type="transmembrane region" description="Helical" evidence="10">
    <location>
        <begin position="182"/>
        <end position="207"/>
    </location>
</feature>
<name>K0S9K4_THAOC</name>
<keyword evidence="7 10" id="KW-1133">Transmembrane helix</keyword>
<feature type="domain" description="ABC transporter" evidence="11">
    <location>
        <begin position="551"/>
        <end position="795"/>
    </location>
</feature>
<dbReference type="InterPro" id="IPR039421">
    <property type="entry name" value="Type_1_exporter"/>
</dbReference>
<dbReference type="SUPFAM" id="SSF90123">
    <property type="entry name" value="ABC transporter transmembrane region"/>
    <property type="match status" value="2"/>
</dbReference>
<feature type="transmembrane region" description="Helical" evidence="10">
    <location>
        <begin position="491"/>
        <end position="511"/>
    </location>
</feature>
<dbReference type="Pfam" id="PF00664">
    <property type="entry name" value="ABC_membrane"/>
    <property type="match status" value="2"/>
</dbReference>
<evidence type="ECO:0000256" key="10">
    <source>
        <dbReference type="SAM" id="Phobius"/>
    </source>
</evidence>
<dbReference type="InterPro" id="IPR011527">
    <property type="entry name" value="ABC1_TM_dom"/>
</dbReference>